<proteinExistence type="predicted"/>
<dbReference type="RefSeq" id="WP_091949555.1">
    <property type="nucleotide sequence ID" value="NZ_FOSV01000017.1"/>
</dbReference>
<evidence type="ECO:0000313" key="2">
    <source>
        <dbReference type="Proteomes" id="UP000198804"/>
    </source>
</evidence>
<dbReference type="STRING" id="414703.SAMN04488125_11711"/>
<gene>
    <name evidence="1" type="ORF">SAMN04488125_11711</name>
</gene>
<dbReference type="Proteomes" id="UP000198804">
    <property type="component" value="Unassembled WGS sequence"/>
</dbReference>
<reference evidence="2" key="1">
    <citation type="submission" date="2016-10" db="EMBL/GenBank/DDBJ databases">
        <authorList>
            <person name="Varghese N."/>
            <person name="Submissions S."/>
        </authorList>
    </citation>
    <scope>NUCLEOTIDE SEQUENCE [LARGE SCALE GENOMIC DNA]</scope>
    <source>
        <strain evidence="2">CGMCC 1.6474</strain>
    </source>
</reference>
<name>A0A1I4ID62_9HYPH</name>
<keyword evidence="2" id="KW-1185">Reference proteome</keyword>
<accession>A0A1I4ID62</accession>
<dbReference type="EMBL" id="FOSV01000017">
    <property type="protein sequence ID" value="SFL51953.1"/>
    <property type="molecule type" value="Genomic_DNA"/>
</dbReference>
<dbReference type="OrthoDB" id="8000208at2"/>
<organism evidence="1 2">
    <name type="scientific">Methylorubrum salsuginis</name>
    <dbReference type="NCBI Taxonomy" id="414703"/>
    <lineage>
        <taxon>Bacteria</taxon>
        <taxon>Pseudomonadati</taxon>
        <taxon>Pseudomonadota</taxon>
        <taxon>Alphaproteobacteria</taxon>
        <taxon>Hyphomicrobiales</taxon>
        <taxon>Methylobacteriaceae</taxon>
        <taxon>Methylorubrum</taxon>
    </lineage>
</organism>
<dbReference type="AlphaFoldDB" id="A0A1I4ID62"/>
<evidence type="ECO:0000313" key="1">
    <source>
        <dbReference type="EMBL" id="SFL51953.1"/>
    </source>
</evidence>
<protein>
    <submittedName>
        <fullName evidence="1">Uncharacterized protein</fullName>
    </submittedName>
</protein>
<sequence length="96" mass="10355">MADWETKRQVLAGLAARRLGFGDPAGFDGDERAALDRAVEALADRADPSAPEPADPDEARLHRAAVAYRAARQLRADEGNVRLAERGEVFAPEDDA</sequence>